<gene>
    <name evidence="2" type="ORF">CROS1456_LOCUS8847</name>
    <name evidence="3" type="ORF">HKI87_03g22480</name>
</gene>
<organism evidence="2">
    <name type="scientific">Chloropicon roscoffensis</name>
    <dbReference type="NCBI Taxonomy" id="1461544"/>
    <lineage>
        <taxon>Eukaryota</taxon>
        <taxon>Viridiplantae</taxon>
        <taxon>Chlorophyta</taxon>
        <taxon>Chloropicophyceae</taxon>
        <taxon>Chloropicales</taxon>
        <taxon>Chloropicaceae</taxon>
        <taxon>Chloropicon</taxon>
    </lineage>
</organism>
<evidence type="ECO:0000313" key="4">
    <source>
        <dbReference type="Proteomes" id="UP001472866"/>
    </source>
</evidence>
<protein>
    <submittedName>
        <fullName evidence="2">Uncharacterized protein</fullName>
    </submittedName>
</protein>
<sequence>MDIPKTSASLKSLKGYGIPQTVNRAEDQWCESVAASIVDVRLKRREEEEQEVALLKEKARRADEEDGEEDGSRQTLALNRLNCDFVDLGEDLTDPTEGSFSSGKHKILRVGYYNRGSDRKWRNTTRIKRPDVASVTKYRPTRRHKHVPMIKVDAPVDEALAVTASKPPGFRKSKLPPMYKEIKSVMQPSLPTIDGDGDKFKSIDRQIEVAREIWRQEEEERRRAEERAAAAAEGMKG</sequence>
<dbReference type="AlphaFoldDB" id="A0A7S3CI47"/>
<reference evidence="2" key="1">
    <citation type="submission" date="2021-01" db="EMBL/GenBank/DDBJ databases">
        <authorList>
            <person name="Corre E."/>
            <person name="Pelletier E."/>
            <person name="Niang G."/>
            <person name="Scheremetjew M."/>
            <person name="Finn R."/>
            <person name="Kale V."/>
            <person name="Holt S."/>
            <person name="Cochrane G."/>
            <person name="Meng A."/>
            <person name="Brown T."/>
            <person name="Cohen L."/>
        </authorList>
    </citation>
    <scope>NUCLEOTIDE SEQUENCE</scope>
    <source>
        <strain evidence="2">RCC1871</strain>
    </source>
</reference>
<dbReference type="Proteomes" id="UP001472866">
    <property type="component" value="Chromosome 03"/>
</dbReference>
<dbReference type="EMBL" id="CP151503">
    <property type="protein sequence ID" value="WZN60714.1"/>
    <property type="molecule type" value="Genomic_DNA"/>
</dbReference>
<feature type="region of interest" description="Disordered" evidence="1">
    <location>
        <begin position="217"/>
        <end position="237"/>
    </location>
</feature>
<evidence type="ECO:0000256" key="1">
    <source>
        <dbReference type="SAM" id="MobiDB-lite"/>
    </source>
</evidence>
<keyword evidence="4" id="KW-1185">Reference proteome</keyword>
<accession>A0A7S3CI47</accession>
<feature type="compositionally biased region" description="Basic and acidic residues" evidence="1">
    <location>
        <begin position="217"/>
        <end position="228"/>
    </location>
</feature>
<dbReference type="EMBL" id="HBHZ01011453">
    <property type="protein sequence ID" value="CAE0195750.1"/>
    <property type="molecule type" value="Transcribed_RNA"/>
</dbReference>
<evidence type="ECO:0000313" key="3">
    <source>
        <dbReference type="EMBL" id="WZN60714.1"/>
    </source>
</evidence>
<proteinExistence type="predicted"/>
<evidence type="ECO:0000313" key="2">
    <source>
        <dbReference type="EMBL" id="CAE0195750.1"/>
    </source>
</evidence>
<name>A0A7S3CI47_9CHLO</name>
<reference evidence="3 4" key="2">
    <citation type="submission" date="2024-03" db="EMBL/GenBank/DDBJ databases">
        <title>Complete genome sequence of the green alga Chloropicon roscoffensis RCC1871.</title>
        <authorList>
            <person name="Lemieux C."/>
            <person name="Pombert J.-F."/>
            <person name="Otis C."/>
            <person name="Turmel M."/>
        </authorList>
    </citation>
    <scope>NUCLEOTIDE SEQUENCE [LARGE SCALE GENOMIC DNA]</scope>
    <source>
        <strain evidence="3 4">RCC1871</strain>
    </source>
</reference>